<keyword evidence="5" id="KW-1185">Reference proteome</keyword>
<dbReference type="GO" id="GO:0042575">
    <property type="term" value="C:DNA polymerase complex"/>
    <property type="evidence" value="ECO:0007669"/>
    <property type="project" value="UniProtKB-ARBA"/>
</dbReference>
<feature type="compositionally biased region" description="Polar residues" evidence="2">
    <location>
        <begin position="97"/>
        <end position="114"/>
    </location>
</feature>
<gene>
    <name evidence="4" type="ORF">MEUPH1_LOCUS26765</name>
</gene>
<comment type="caution">
    <text evidence="4">The sequence shown here is derived from an EMBL/GenBank/DDBJ whole genome shotgun (WGS) entry which is preliminary data.</text>
</comment>
<dbReference type="CDD" id="cd01644">
    <property type="entry name" value="RT_pepA17"/>
    <property type="match status" value="1"/>
</dbReference>
<organism evidence="4 5">
    <name type="scientific">Macrosiphum euphorbiae</name>
    <name type="common">potato aphid</name>
    <dbReference type="NCBI Taxonomy" id="13131"/>
    <lineage>
        <taxon>Eukaryota</taxon>
        <taxon>Metazoa</taxon>
        <taxon>Ecdysozoa</taxon>
        <taxon>Arthropoda</taxon>
        <taxon>Hexapoda</taxon>
        <taxon>Insecta</taxon>
        <taxon>Pterygota</taxon>
        <taxon>Neoptera</taxon>
        <taxon>Paraneoptera</taxon>
        <taxon>Hemiptera</taxon>
        <taxon>Sternorrhyncha</taxon>
        <taxon>Aphidomorpha</taxon>
        <taxon>Aphidoidea</taxon>
        <taxon>Aphididae</taxon>
        <taxon>Macrosiphini</taxon>
        <taxon>Macrosiphum</taxon>
    </lineage>
</organism>
<dbReference type="GO" id="GO:0003676">
    <property type="term" value="F:nucleic acid binding"/>
    <property type="evidence" value="ECO:0007669"/>
    <property type="project" value="InterPro"/>
</dbReference>
<feature type="coiled-coil region" evidence="1">
    <location>
        <begin position="51"/>
        <end position="78"/>
    </location>
</feature>
<dbReference type="PROSITE" id="PS50994">
    <property type="entry name" value="INTEGRASE"/>
    <property type="match status" value="1"/>
</dbReference>
<dbReference type="InterPro" id="IPR008042">
    <property type="entry name" value="Retrotrans_Pao"/>
</dbReference>
<dbReference type="Pfam" id="PF17921">
    <property type="entry name" value="Integrase_H2C2"/>
    <property type="match status" value="1"/>
</dbReference>
<dbReference type="InterPro" id="IPR005312">
    <property type="entry name" value="DUF1759"/>
</dbReference>
<evidence type="ECO:0000256" key="1">
    <source>
        <dbReference type="SAM" id="Coils"/>
    </source>
</evidence>
<dbReference type="InterPro" id="IPR012337">
    <property type="entry name" value="RNaseH-like_sf"/>
</dbReference>
<protein>
    <recommendedName>
        <fullName evidence="3">Integrase catalytic domain-containing protein</fullName>
    </recommendedName>
</protein>
<dbReference type="CDD" id="cd00303">
    <property type="entry name" value="retropepsin_like"/>
    <property type="match status" value="1"/>
</dbReference>
<feature type="region of interest" description="Disordered" evidence="2">
    <location>
        <begin position="96"/>
        <end position="118"/>
    </location>
</feature>
<dbReference type="InterPro" id="IPR001584">
    <property type="entry name" value="Integrase_cat-core"/>
</dbReference>
<feature type="region of interest" description="Disordered" evidence="2">
    <location>
        <begin position="397"/>
        <end position="432"/>
    </location>
</feature>
<feature type="domain" description="Integrase catalytic" evidence="3">
    <location>
        <begin position="1438"/>
        <end position="1635"/>
    </location>
</feature>
<dbReference type="GO" id="GO:0015074">
    <property type="term" value="P:DNA integration"/>
    <property type="evidence" value="ECO:0007669"/>
    <property type="project" value="InterPro"/>
</dbReference>
<dbReference type="Gene3D" id="3.30.420.10">
    <property type="entry name" value="Ribonuclease H-like superfamily/Ribonuclease H"/>
    <property type="match status" value="1"/>
</dbReference>
<evidence type="ECO:0000256" key="2">
    <source>
        <dbReference type="SAM" id="MobiDB-lite"/>
    </source>
</evidence>
<dbReference type="Pfam" id="PF03564">
    <property type="entry name" value="DUF1759"/>
    <property type="match status" value="1"/>
</dbReference>
<feature type="compositionally biased region" description="Polar residues" evidence="2">
    <location>
        <begin position="400"/>
        <end position="411"/>
    </location>
</feature>
<dbReference type="Pfam" id="PF18701">
    <property type="entry name" value="DUF5641"/>
    <property type="match status" value="1"/>
</dbReference>
<dbReference type="PANTHER" id="PTHR47331:SF1">
    <property type="entry name" value="GAG-LIKE PROTEIN"/>
    <property type="match status" value="1"/>
</dbReference>
<dbReference type="SUPFAM" id="SSF53098">
    <property type="entry name" value="Ribonuclease H-like"/>
    <property type="match status" value="1"/>
</dbReference>
<evidence type="ECO:0000313" key="4">
    <source>
        <dbReference type="EMBL" id="CAI6372958.1"/>
    </source>
</evidence>
<feature type="compositionally biased region" description="Polar residues" evidence="2">
    <location>
        <begin position="418"/>
        <end position="427"/>
    </location>
</feature>
<keyword evidence="1" id="KW-0175">Coiled coil</keyword>
<name>A0AAV0XXU8_9HEMI</name>
<dbReference type="InterPro" id="IPR043502">
    <property type="entry name" value="DNA/RNA_pol_sf"/>
</dbReference>
<dbReference type="InterPro" id="IPR021109">
    <property type="entry name" value="Peptidase_aspartic_dom_sf"/>
</dbReference>
<dbReference type="InterPro" id="IPR036397">
    <property type="entry name" value="RNaseH_sf"/>
</dbReference>
<dbReference type="SUPFAM" id="SSF56672">
    <property type="entry name" value="DNA/RNA polymerases"/>
    <property type="match status" value="1"/>
</dbReference>
<dbReference type="InterPro" id="IPR040676">
    <property type="entry name" value="DUF5641"/>
</dbReference>
<evidence type="ECO:0000313" key="5">
    <source>
        <dbReference type="Proteomes" id="UP001160148"/>
    </source>
</evidence>
<dbReference type="EMBL" id="CARXXK010001085">
    <property type="protein sequence ID" value="CAI6372958.1"/>
    <property type="molecule type" value="Genomic_DNA"/>
</dbReference>
<proteinExistence type="predicted"/>
<dbReference type="PANTHER" id="PTHR47331">
    <property type="entry name" value="PHD-TYPE DOMAIN-CONTAINING PROTEIN"/>
    <property type="match status" value="1"/>
</dbReference>
<dbReference type="GO" id="GO:0071897">
    <property type="term" value="P:DNA biosynthetic process"/>
    <property type="evidence" value="ECO:0007669"/>
    <property type="project" value="UniProtKB-ARBA"/>
</dbReference>
<sequence>MSELANLILRRGQLKGQLTRTANYIRDNKGSPDIDQITVRLEKTTEAWHDFQQVQAQIEEEETEITNESEKYRSEFEELYYDNVAKCNKIIRAASPGVNSNPSNRTSNESSNDEANGHASLQPVQSAIKLAAIEIPRFTGVYTEWAAFYDIYMALIHENKSMSDIQKFFYLRSCLSGDAEKVIHCLQTTAENYQVAWTSLIRRYDNKRVLIQVRVKALFDLEPLKKESAVHLRTLIDTVSGHLKALESLGQTPDSWGALLSHLITSKLDANTRRAWESEATKMEDFRVPILIDFLKSRFRILEAIESNKNMNTQVPTDIPKFKKSGDRSSSFTTTTSFRCYNCNGSHSIYKCTKFLALTILERIKRINDLKLCNICLRAHSDKCKSRNCPKCARPHNGLLHSSRTNNNNMRTGGAGNSGESSNTTPPAENDRNDIANEAMINSAPASVNAHARQNSEVGQVLLSTAEILVFDSQYKPVLCRALLDSGSQHNFMTESLTRRLNLNRIKSSCSIIGINDASHTSTYKVTTIIKSRIYDYSLNLEFFALPNLTSKLPLMPVNLTELKVPVDISLADPSFHVPKKVDIILGAEIYFELLTKEQIQTVSRGPIFQGTRLGWVIAGPIPSPTNQTENSTFSLCTSVMSEFASIENQIAEFWRLEEVKNCNVYTLEEKRCTQHFESNVKRGEDGRFTVGLPFRDNAPRLGKSYDVALRRILSLERRFQTDTKLKEEYTKFMKEYSELGHMEITKNTIPDDKSYYLPHHAVRNESSTSTKLRVVFDASARTSTNVSLNDVLLKGPTVQEDLVSIMTRFRIHKYVFTADIKKMYRQIWVSESQRDFQRILWREDPSQPLNIYRLKTVTYGIVTASYLATACLQKLSEQESSKFPEACQALSRDFYVDDFLGGAMSKQSALRLRDDLITILRGAGLELCKWSSNDPDLLLGVEAVPSANNDLDLQYTENVTKILGLYWNKDIDAYQYKVLMYNNKTRPTKRAILSEIAAIFDPLGLISPVIICFKIIMQKIWQTRVDWDATLPTEIEGEWRKCRANLIHLNTLKITRSLVGDGDIADIQLHGFADASLTAYGACLYLRVKNYNGEVITNLICSKSRVAPLKTISLPRLELLAAVLLVRLAAKYATSLSIPIEHKYFWSDSTVVLSWISSESARWKTFVAHRIGEIHETTSISQWHHVSTKDNPADIVSRGCCPTKIGESNLWWRGPMWLHKDVSDWPKENNIYSRADEVLLEARTVSHVITDRYDLSIIERYSSLTKLIRVTAFCLRFINNASKKENLIGALQADEIDKAANSIIRLVQASNFAGEIKDLRKSGQVSSKSALLRLHPFLDKNDLIRVGGRLGNALTLNESQQHPIILPAKNVLTKLIFIHEHDRLMHGGPQAILSAVRQKYWPLNGRSIARSVVHRCIKCFKYRPAVVQPIMGDLPEARVRPTRAFKKTGVDFAGPFMIKSSLRRNAPLNKAYACLFVCFITKAVHVELVGDLTTQAFLNALQRFCDRRGLCTDIYSDNATNFVGANRQLQELQALFQSTEHQERIQDTLSKSSIQWHFIPPRSPHFGGLWEAAVKSLKAHLYRTLGNASLTFEELNTILIRVEAILNSRPLTPLSSHPSDLSVLTPGHFLIGDALTSLPDRDERDVPTNRLSRWRRVVQFTQQLWARWTRDYLTQLQERTKWMSSGGPKLGVGTVVLLRDDNMPPLQWSMGRVVEVIQGSNGQVRAAKVRTCKGEFSRAVRYLCPLPFEGNSPLDQQ</sequence>
<evidence type="ECO:0000259" key="3">
    <source>
        <dbReference type="PROSITE" id="PS50994"/>
    </source>
</evidence>
<dbReference type="Pfam" id="PF05380">
    <property type="entry name" value="Peptidase_A17"/>
    <property type="match status" value="1"/>
</dbReference>
<dbReference type="Gene3D" id="2.40.70.10">
    <property type="entry name" value="Acid Proteases"/>
    <property type="match status" value="1"/>
</dbReference>
<accession>A0AAV0XXU8</accession>
<dbReference type="InterPro" id="IPR041588">
    <property type="entry name" value="Integrase_H2C2"/>
</dbReference>
<reference evidence="4 5" key="1">
    <citation type="submission" date="2023-01" db="EMBL/GenBank/DDBJ databases">
        <authorList>
            <person name="Whitehead M."/>
        </authorList>
    </citation>
    <scope>NUCLEOTIDE SEQUENCE [LARGE SCALE GENOMIC DNA]</scope>
</reference>
<dbReference type="Proteomes" id="UP001160148">
    <property type="component" value="Unassembled WGS sequence"/>
</dbReference>